<dbReference type="CDD" id="cd14688">
    <property type="entry name" value="bZIP_YAP"/>
    <property type="match status" value="1"/>
</dbReference>
<dbReference type="Gene3D" id="1.25.40.20">
    <property type="entry name" value="Ankyrin repeat-containing domain"/>
    <property type="match status" value="1"/>
</dbReference>
<dbReference type="PRINTS" id="PR01415">
    <property type="entry name" value="ANKYRIN"/>
</dbReference>
<dbReference type="EMBL" id="JAFJYH010000045">
    <property type="protein sequence ID" value="KAG4422696.1"/>
    <property type="molecule type" value="Genomic_DNA"/>
</dbReference>
<dbReference type="PROSITE" id="PS50088">
    <property type="entry name" value="ANK_REPEAT"/>
    <property type="match status" value="2"/>
</dbReference>
<keyword evidence="4" id="KW-0175">Coiled coil</keyword>
<dbReference type="PANTHER" id="PTHR24201">
    <property type="entry name" value="ANK_REP_REGION DOMAIN-CONTAINING PROTEIN"/>
    <property type="match status" value="1"/>
</dbReference>
<dbReference type="SUPFAM" id="SSF48403">
    <property type="entry name" value="Ankyrin repeat"/>
    <property type="match status" value="1"/>
</dbReference>
<dbReference type="AlphaFoldDB" id="A0A8H7WD73"/>
<dbReference type="PROSITE" id="PS50297">
    <property type="entry name" value="ANK_REP_REGION"/>
    <property type="match status" value="2"/>
</dbReference>
<evidence type="ECO:0000313" key="5">
    <source>
        <dbReference type="EMBL" id="KAG4422696.1"/>
    </source>
</evidence>
<dbReference type="InterPro" id="IPR036770">
    <property type="entry name" value="Ankyrin_rpt-contain_sf"/>
</dbReference>
<feature type="coiled-coil region" evidence="4">
    <location>
        <begin position="9"/>
        <end position="36"/>
    </location>
</feature>
<dbReference type="Pfam" id="PF12796">
    <property type="entry name" value="Ank_2"/>
    <property type="match status" value="1"/>
</dbReference>
<sequence length="212" mass="23351">MERRKLQNREAQRRYRENIKRKLKMAERQLESKGDSGLDGARYILSHTRRTQHTLATGEHFSKNAHCEVWCAFNGLESESPRIFSNPRLNGDAYRSSQGYDAIVRILSESGVENAAKDDTAQTPLHLATAQGHTKTILALIEAGAEVDARDDQGKTPLFAAVSNGDDAVVRLLLQKGADPNVRVLSAGSGIDLSMVEDAVLESFSAEHQKHG</sequence>
<accession>A0A8H7WD73</accession>
<evidence type="ECO:0000256" key="3">
    <source>
        <dbReference type="PROSITE-ProRule" id="PRU00023"/>
    </source>
</evidence>
<gene>
    <name evidence="5" type="ORF">IFR04_004174</name>
</gene>
<organism evidence="5 6">
    <name type="scientific">Cadophora malorum</name>
    <dbReference type="NCBI Taxonomy" id="108018"/>
    <lineage>
        <taxon>Eukaryota</taxon>
        <taxon>Fungi</taxon>
        <taxon>Dikarya</taxon>
        <taxon>Ascomycota</taxon>
        <taxon>Pezizomycotina</taxon>
        <taxon>Leotiomycetes</taxon>
        <taxon>Helotiales</taxon>
        <taxon>Ploettnerulaceae</taxon>
        <taxon>Cadophora</taxon>
    </lineage>
</organism>
<keyword evidence="6" id="KW-1185">Reference proteome</keyword>
<evidence type="ECO:0000256" key="1">
    <source>
        <dbReference type="ARBA" id="ARBA00022737"/>
    </source>
</evidence>
<evidence type="ECO:0000256" key="2">
    <source>
        <dbReference type="ARBA" id="ARBA00023043"/>
    </source>
</evidence>
<proteinExistence type="predicted"/>
<evidence type="ECO:0000256" key="4">
    <source>
        <dbReference type="SAM" id="Coils"/>
    </source>
</evidence>
<dbReference type="OrthoDB" id="341259at2759"/>
<dbReference type="InterPro" id="IPR050776">
    <property type="entry name" value="Ank_Repeat/CDKN_Inhibitor"/>
</dbReference>
<evidence type="ECO:0000313" key="6">
    <source>
        <dbReference type="Proteomes" id="UP000664132"/>
    </source>
</evidence>
<evidence type="ECO:0008006" key="7">
    <source>
        <dbReference type="Google" id="ProtNLM"/>
    </source>
</evidence>
<dbReference type="SMART" id="SM00248">
    <property type="entry name" value="ANK"/>
    <property type="match status" value="2"/>
</dbReference>
<dbReference type="PANTHER" id="PTHR24201:SF16">
    <property type="entry name" value="ANKYRIN-1-LIKE-RELATED"/>
    <property type="match status" value="1"/>
</dbReference>
<reference evidence="5" key="1">
    <citation type="submission" date="2021-02" db="EMBL/GenBank/DDBJ databases">
        <title>Genome sequence Cadophora malorum strain M34.</title>
        <authorList>
            <person name="Stefanovic E."/>
            <person name="Vu D."/>
            <person name="Scully C."/>
            <person name="Dijksterhuis J."/>
            <person name="Roader J."/>
            <person name="Houbraken J."/>
        </authorList>
    </citation>
    <scope>NUCLEOTIDE SEQUENCE</scope>
    <source>
        <strain evidence="5">M34</strain>
    </source>
</reference>
<name>A0A8H7WD73_9HELO</name>
<dbReference type="GO" id="GO:0005634">
    <property type="term" value="C:nucleus"/>
    <property type="evidence" value="ECO:0007669"/>
    <property type="project" value="TreeGrafter"/>
</dbReference>
<comment type="caution">
    <text evidence="5">The sequence shown here is derived from an EMBL/GenBank/DDBJ whole genome shotgun (WGS) entry which is preliminary data.</text>
</comment>
<feature type="repeat" description="ANK" evidence="3">
    <location>
        <begin position="153"/>
        <end position="185"/>
    </location>
</feature>
<protein>
    <recommendedName>
        <fullName evidence="7">Ankyrin</fullName>
    </recommendedName>
</protein>
<keyword evidence="2 3" id="KW-0040">ANK repeat</keyword>
<dbReference type="InterPro" id="IPR002110">
    <property type="entry name" value="Ankyrin_rpt"/>
</dbReference>
<feature type="repeat" description="ANK" evidence="3">
    <location>
        <begin position="120"/>
        <end position="152"/>
    </location>
</feature>
<dbReference type="Proteomes" id="UP000664132">
    <property type="component" value="Unassembled WGS sequence"/>
</dbReference>
<keyword evidence="1" id="KW-0677">Repeat</keyword>